<accession>A0ABP9USS9</accession>
<dbReference type="RefSeq" id="WP_353567847.1">
    <property type="nucleotide sequence ID" value="NZ_BAABRI010000017.1"/>
</dbReference>
<name>A0ABP9USS9_9BACT</name>
<evidence type="ECO:0000256" key="1">
    <source>
        <dbReference type="ARBA" id="ARBA00004167"/>
    </source>
</evidence>
<evidence type="ECO:0000256" key="3">
    <source>
        <dbReference type="ARBA" id="ARBA00022989"/>
    </source>
</evidence>
<protein>
    <recommendedName>
        <fullName evidence="6">Translocation and assembly module TamB C-terminal domain-containing protein</fullName>
    </recommendedName>
</protein>
<keyword evidence="8" id="KW-1185">Reference proteome</keyword>
<keyword evidence="3 5" id="KW-1133">Transmembrane helix</keyword>
<reference evidence="7 8" key="1">
    <citation type="submission" date="2024-02" db="EMBL/GenBank/DDBJ databases">
        <title>Haloferula sargassicola NBRC 104335.</title>
        <authorList>
            <person name="Ichikawa N."/>
            <person name="Katano-Makiyama Y."/>
            <person name="Hidaka K."/>
        </authorList>
    </citation>
    <scope>NUCLEOTIDE SEQUENCE [LARGE SCALE GENOMIC DNA]</scope>
    <source>
        <strain evidence="7 8">NBRC 104335</strain>
    </source>
</reference>
<evidence type="ECO:0000259" key="6">
    <source>
        <dbReference type="Pfam" id="PF04357"/>
    </source>
</evidence>
<dbReference type="Pfam" id="PF04357">
    <property type="entry name" value="TamB"/>
    <property type="match status" value="1"/>
</dbReference>
<dbReference type="Proteomes" id="UP001476282">
    <property type="component" value="Unassembled WGS sequence"/>
</dbReference>
<evidence type="ECO:0000256" key="5">
    <source>
        <dbReference type="SAM" id="Phobius"/>
    </source>
</evidence>
<evidence type="ECO:0000313" key="7">
    <source>
        <dbReference type="EMBL" id="GAA5483741.1"/>
    </source>
</evidence>
<dbReference type="PANTHER" id="PTHR36985:SF1">
    <property type="entry name" value="TRANSLOCATION AND ASSEMBLY MODULE SUBUNIT TAMB"/>
    <property type="match status" value="1"/>
</dbReference>
<dbReference type="EMBL" id="BAABRI010000017">
    <property type="protein sequence ID" value="GAA5483741.1"/>
    <property type="molecule type" value="Genomic_DNA"/>
</dbReference>
<comment type="subcellular location">
    <subcellularLocation>
        <location evidence="1">Membrane</location>
        <topology evidence="1">Single-pass membrane protein</topology>
    </subcellularLocation>
</comment>
<evidence type="ECO:0000313" key="8">
    <source>
        <dbReference type="Proteomes" id="UP001476282"/>
    </source>
</evidence>
<dbReference type="PANTHER" id="PTHR36985">
    <property type="entry name" value="TRANSLOCATION AND ASSEMBLY MODULE SUBUNIT TAMB"/>
    <property type="match status" value="1"/>
</dbReference>
<keyword evidence="2 5" id="KW-0812">Transmembrane</keyword>
<comment type="caution">
    <text evidence="7">The sequence shown here is derived from an EMBL/GenBank/DDBJ whole genome shotgun (WGS) entry which is preliminary data.</text>
</comment>
<dbReference type="InterPro" id="IPR007452">
    <property type="entry name" value="TamB_C"/>
</dbReference>
<sequence length="1151" mass="124798">MSDAEAPETPENDQTRRRFWKKKRWGFLGFVAAALVWLNGPGWRFIATRVAQHYLPGLGLEGGFELTGSLLGGEIGIRKLDLKGDGSVTIAGLDKADIRYRLGEVVKGKVASVEVDGLFVDVDLAAPKMEKPPQEDKPPTDPVELLRSLHQRLVPMNLQLTDLSANIHRGAETVVSLASSDLRHNPGSPEFRLSLGDVQLPGGRALPAQDAQLTWAEDSLSLDQLNLLPGVGIRDLTAVYPENEDTRFSAGLVIDDSRLDLESDLKQATATLSGAPLGIPETLARFDLELPIQGKVTSLDATVTGLDDGFSNPDITAKLGTEGLVYDGWFTDTLELDAKLADHHVDAVLQGRALGSPATLKLDGDLDPSGNWQPLAAIASLEVEQAVPPLDYVRQRFDLSPDAPSPPPSSLSAKATAKFAEGKLSQSALVLDATARDDSPPLHLEATWAPDAPLGATLRIPDATVAGSFDFAEKTYTADLATQDWRPERLNPWTVPWGVELPAGMQGTLTLKGSGNLPAQTHTGELEVGSFEWQREGEGQPLKVFAEAKYDWPRSVDISSLNVQQGPQKIETRAQLADQKLQLEELSWTDGSDVLLNGRATVPVPENPADWKAILRSDEKVDVDITSTELPFAKLHPFLPENVRFPEASRGRISIQLTGSPAEPLLDATFTASDLKLDRFSDAPPVDVDLQATGREHTLKLEGNLRAPGYPPAVIDAVTNWEPEQWADDPETVKQAPLDASVKVADLNLELFKDFVPKARALEGEVNLTAEVTGTVGDPKPLATLTLEGGRFEMKDPGMPRLKDGSLRFTATPTHLELEKMSAMLSGGSLDLSGSADLAEGQLSNLNFNIDGTGLPAVRNDSMIVRINLDLGLRGDWETATLSGNIGVIDSLFHKDIEILPLGGPVRTVAEPQLARVDSAKPADVTSSIPEPFRDWRLDLTAKTVNPFLVRGNLAGGEAYLDARVGGTIGSPRPDGRATLREVTAKLPFSTLNIDKGYVVLRPDHPFDPVLDIKGHSSVRPYEIDIYVYGPVSDPQIQPTSNPPLPESEIYTLLASGTTTEGIEDTDAATARAAQLLIEEFRRGRLGNVPALKPLFKVLDKVDFQVGEQDPYSSRKYNSVAFELDDNWLLTAGISEQGNTRTKVTYLFRFR</sequence>
<feature type="domain" description="Translocation and assembly module TamB C-terminal" evidence="6">
    <location>
        <begin position="820"/>
        <end position="1125"/>
    </location>
</feature>
<evidence type="ECO:0000256" key="2">
    <source>
        <dbReference type="ARBA" id="ARBA00022692"/>
    </source>
</evidence>
<keyword evidence="4 5" id="KW-0472">Membrane</keyword>
<feature type="transmembrane region" description="Helical" evidence="5">
    <location>
        <begin position="25"/>
        <end position="46"/>
    </location>
</feature>
<organism evidence="7 8">
    <name type="scientific">Haloferula sargassicola</name>
    <dbReference type="NCBI Taxonomy" id="490096"/>
    <lineage>
        <taxon>Bacteria</taxon>
        <taxon>Pseudomonadati</taxon>
        <taxon>Verrucomicrobiota</taxon>
        <taxon>Verrucomicrobiia</taxon>
        <taxon>Verrucomicrobiales</taxon>
        <taxon>Verrucomicrobiaceae</taxon>
        <taxon>Haloferula</taxon>
    </lineage>
</organism>
<proteinExistence type="predicted"/>
<gene>
    <name evidence="7" type="ORF">Hsar01_02975</name>
</gene>
<evidence type="ECO:0000256" key="4">
    <source>
        <dbReference type="ARBA" id="ARBA00023136"/>
    </source>
</evidence>